<feature type="compositionally biased region" description="Low complexity" evidence="2">
    <location>
        <begin position="602"/>
        <end position="612"/>
    </location>
</feature>
<dbReference type="AlphaFoldDB" id="G0MCP5"/>
<name>G0MCP5_CAEBE</name>
<evidence type="ECO:0000313" key="4">
    <source>
        <dbReference type="Proteomes" id="UP000008068"/>
    </source>
</evidence>
<feature type="compositionally biased region" description="Polar residues" evidence="2">
    <location>
        <begin position="249"/>
        <end position="267"/>
    </location>
</feature>
<proteinExistence type="predicted"/>
<dbReference type="HOGENOM" id="CLU_374788_0_0_1"/>
<organism evidence="4">
    <name type="scientific">Caenorhabditis brenneri</name>
    <name type="common">Nematode worm</name>
    <dbReference type="NCBI Taxonomy" id="135651"/>
    <lineage>
        <taxon>Eukaryota</taxon>
        <taxon>Metazoa</taxon>
        <taxon>Ecdysozoa</taxon>
        <taxon>Nematoda</taxon>
        <taxon>Chromadorea</taxon>
        <taxon>Rhabditida</taxon>
        <taxon>Rhabditina</taxon>
        <taxon>Rhabditomorpha</taxon>
        <taxon>Rhabditoidea</taxon>
        <taxon>Rhabditidae</taxon>
        <taxon>Peloderinae</taxon>
        <taxon>Caenorhabditis</taxon>
    </lineage>
</organism>
<feature type="compositionally biased region" description="Low complexity" evidence="2">
    <location>
        <begin position="556"/>
        <end position="568"/>
    </location>
</feature>
<feature type="coiled-coil region" evidence="1">
    <location>
        <begin position="313"/>
        <end position="401"/>
    </location>
</feature>
<feature type="region of interest" description="Disordered" evidence="2">
    <location>
        <begin position="1"/>
        <end position="295"/>
    </location>
</feature>
<feature type="compositionally biased region" description="Basic residues" evidence="2">
    <location>
        <begin position="656"/>
        <end position="674"/>
    </location>
</feature>
<keyword evidence="1" id="KW-0175">Coiled coil</keyword>
<keyword evidence="4" id="KW-1185">Reference proteome</keyword>
<feature type="compositionally biased region" description="Low complexity" evidence="2">
    <location>
        <begin position="233"/>
        <end position="247"/>
    </location>
</feature>
<accession>G0MCP5</accession>
<evidence type="ECO:0000256" key="2">
    <source>
        <dbReference type="SAM" id="MobiDB-lite"/>
    </source>
</evidence>
<gene>
    <name evidence="3" type="ORF">CAEBREN_23851</name>
</gene>
<dbReference type="EMBL" id="GL379790">
    <property type="protein sequence ID" value="EGT49731.1"/>
    <property type="molecule type" value="Genomic_DNA"/>
</dbReference>
<feature type="region of interest" description="Disordered" evidence="2">
    <location>
        <begin position="474"/>
        <end position="741"/>
    </location>
</feature>
<feature type="compositionally biased region" description="Acidic residues" evidence="2">
    <location>
        <begin position="213"/>
        <end position="222"/>
    </location>
</feature>
<feature type="compositionally biased region" description="Low complexity" evidence="2">
    <location>
        <begin position="675"/>
        <end position="686"/>
    </location>
</feature>
<feature type="compositionally biased region" description="Low complexity" evidence="2">
    <location>
        <begin position="196"/>
        <end position="212"/>
    </location>
</feature>
<reference evidence="4" key="1">
    <citation type="submission" date="2011-07" db="EMBL/GenBank/DDBJ databases">
        <authorList>
            <consortium name="Caenorhabditis brenneri Sequencing and Analysis Consortium"/>
            <person name="Wilson R.K."/>
        </authorList>
    </citation>
    <scope>NUCLEOTIDE SEQUENCE [LARGE SCALE GENOMIC DNA]</scope>
    <source>
        <strain evidence="4">PB2801</strain>
    </source>
</reference>
<sequence length="741" mass="81977">MNGINGEGPSDREFRLSDRRNPAPPSLRTNGEEMPIERDDDDGREGSTSPDAESKRAGAGTPKHSPIKRMPFWPHHAGLVAQCMTVDRPPSAGPPPPQEIEEEEEMEDHREDQEMDQEHQQMDMVEEVQEGLPSSPRSLDQMDSDEDERESSMSSSPVPPPYRSVTPTDFHSSSSVVQSNNPNRNRSTTADPKLHGNGSTSSKQKGNSSSQQDIEDTEDTPEDDHRQEPAAKSGGNESSSQNQNGFSCPTDQENTGGQEDTGNTSSEGSRHSEHQVPITNGSSTSTPARPVPNSIGRDAREALLNFLKCDKIIEESEEKLKELTDKFNEKKLEELRMKKEMERKKSEIKRSRREVERLCHLIKTSSLTSVNGNAAVLIAEMVQAGEQMKQTQQELAAMNIDYQELVVSIKERKPRIKLLEESIPKYVRARNIEALMLTGAPLNFIDKCGMEGEKELEKGGDVMDVSHLLYPEPEDVHATNVQSTSSQGERNPREARSSRGNSRENSFSPDRAAINDQAPRNRARGRNAARRTAGSISPEEEKRAKRPAPKQRSRDSSTTPPRRVTRSTANSRMHSRGGSPVPSLSPDRTSPDDDQAPRTRSRGSSASRSATRCADERSMSRRNQRTPRINAPVATNCRKAQSGHQCPNAPAVPSRGRSRTKKCAGSRQASRSRSHSSSSSSSCSDASPPPAPTTCTKKNNQKKPRCAPQGRKSKTCQNKTTNRKSKEKKEQNKTKQCTKRS</sequence>
<dbReference type="Proteomes" id="UP000008068">
    <property type="component" value="Unassembled WGS sequence"/>
</dbReference>
<dbReference type="InParanoid" id="G0MCP5"/>
<feature type="compositionally biased region" description="Polar residues" evidence="2">
    <location>
        <begin position="479"/>
        <end position="489"/>
    </location>
</feature>
<protein>
    <submittedName>
        <fullName evidence="3">Uncharacterized protein</fullName>
    </submittedName>
</protein>
<feature type="compositionally biased region" description="Basic and acidic residues" evidence="2">
    <location>
        <begin position="9"/>
        <end position="21"/>
    </location>
</feature>
<evidence type="ECO:0000313" key="3">
    <source>
        <dbReference type="EMBL" id="EGT49731.1"/>
    </source>
</evidence>
<feature type="compositionally biased region" description="Low complexity" evidence="2">
    <location>
        <begin position="163"/>
        <end position="187"/>
    </location>
</feature>
<feature type="compositionally biased region" description="Polar residues" evidence="2">
    <location>
        <begin position="498"/>
        <end position="508"/>
    </location>
</feature>
<feature type="compositionally biased region" description="Polar residues" evidence="2">
    <location>
        <begin position="277"/>
        <end position="287"/>
    </location>
</feature>
<evidence type="ECO:0000256" key="1">
    <source>
        <dbReference type="SAM" id="Coils"/>
    </source>
</evidence>
<feature type="compositionally biased region" description="Basic and acidic residues" evidence="2">
    <location>
        <begin position="107"/>
        <end position="121"/>
    </location>
</feature>